<dbReference type="Proteomes" id="UP000003094">
    <property type="component" value="Unassembled WGS sequence"/>
</dbReference>
<dbReference type="Gene3D" id="3.40.309.10">
    <property type="entry name" value="Aldehyde Dehydrogenase, Chain A, domain 2"/>
    <property type="match status" value="1"/>
</dbReference>
<dbReference type="InterPro" id="IPR016163">
    <property type="entry name" value="Ald_DH_C"/>
</dbReference>
<dbReference type="PANTHER" id="PTHR42986">
    <property type="entry name" value="BENZALDEHYDE DEHYDROGENASE YFMT"/>
    <property type="match status" value="1"/>
</dbReference>
<accession>A0A2R9T259</accession>
<reference evidence="4 5" key="1">
    <citation type="journal article" date="2010" name="BMC Genomics">
        <title>Genome sequence of the pattern forming Paenibacillus vortex bacterium reveals potential for thriving in complex environments.</title>
        <authorList>
            <person name="Sirota-Madi A."/>
            <person name="Olender T."/>
            <person name="Helman Y."/>
            <person name="Ingham C."/>
            <person name="Brainis I."/>
            <person name="Roth D."/>
            <person name="Hagi E."/>
            <person name="Brodsky L."/>
            <person name="Leshkowitz D."/>
            <person name="Galatenko V."/>
            <person name="Nikolaev V."/>
            <person name="Mugasimangalam R.C."/>
            <person name="Bransburg-Zabary S."/>
            <person name="Gutnick D.L."/>
            <person name="Lancet D."/>
            <person name="Ben-Jacob E."/>
        </authorList>
    </citation>
    <scope>NUCLEOTIDE SEQUENCE [LARGE SCALE GENOMIC DNA]</scope>
    <source>
        <strain evidence="4 5">V453</strain>
    </source>
</reference>
<keyword evidence="5" id="KW-1185">Reference proteome</keyword>
<feature type="domain" description="Aldehyde dehydrogenase" evidence="3">
    <location>
        <begin position="5"/>
        <end position="123"/>
    </location>
</feature>
<sequence>MLDSRREGNILTPAIFGNVFPDSRLAQTEYFSPIVSIIKAASDEEAIEIANNTEFGLSSAYLYSGFGVKAISWQSDLEFGMTHVNDQTVNAIENTPFGVVKGSGMGRFGNPWVIDEFTETKWVSIQIEERKFPF</sequence>
<dbReference type="EMBL" id="ADHJ01000001">
    <property type="protein sequence ID" value="EFU43819.1"/>
    <property type="molecule type" value="Genomic_DNA"/>
</dbReference>
<gene>
    <name evidence="4" type="ORF">PVOR_01360</name>
</gene>
<name>A0A2R9T259_9BACL</name>
<dbReference type="InterPro" id="IPR016161">
    <property type="entry name" value="Ald_DH/histidinol_DH"/>
</dbReference>
<dbReference type="PANTHER" id="PTHR42986:SF1">
    <property type="entry name" value="BENZALDEHYDE DEHYDROGENASE YFMT"/>
    <property type="match status" value="1"/>
</dbReference>
<evidence type="ECO:0000256" key="2">
    <source>
        <dbReference type="ARBA" id="ARBA00023027"/>
    </source>
</evidence>
<evidence type="ECO:0000313" key="5">
    <source>
        <dbReference type="Proteomes" id="UP000003094"/>
    </source>
</evidence>
<dbReference type="InterPro" id="IPR015590">
    <property type="entry name" value="Aldehyde_DH_dom"/>
</dbReference>
<comment type="similarity">
    <text evidence="1">Belongs to the aldehyde dehydrogenase family.</text>
</comment>
<evidence type="ECO:0000256" key="1">
    <source>
        <dbReference type="ARBA" id="ARBA00009986"/>
    </source>
</evidence>
<organism evidence="4 5">
    <name type="scientific">Paenibacillus vortex V453</name>
    <dbReference type="NCBI Taxonomy" id="715225"/>
    <lineage>
        <taxon>Bacteria</taxon>
        <taxon>Bacillati</taxon>
        <taxon>Bacillota</taxon>
        <taxon>Bacilli</taxon>
        <taxon>Bacillales</taxon>
        <taxon>Paenibacillaceae</taxon>
        <taxon>Paenibacillus</taxon>
    </lineage>
</organism>
<dbReference type="GO" id="GO:0016620">
    <property type="term" value="F:oxidoreductase activity, acting on the aldehyde or oxo group of donors, NAD or NADP as acceptor"/>
    <property type="evidence" value="ECO:0007669"/>
    <property type="project" value="InterPro"/>
</dbReference>
<comment type="caution">
    <text evidence="4">The sequence shown here is derived from an EMBL/GenBank/DDBJ whole genome shotgun (WGS) entry which is preliminary data.</text>
</comment>
<dbReference type="Pfam" id="PF00171">
    <property type="entry name" value="Aldedh"/>
    <property type="match status" value="1"/>
</dbReference>
<dbReference type="SUPFAM" id="SSF53720">
    <property type="entry name" value="ALDH-like"/>
    <property type="match status" value="1"/>
</dbReference>
<protein>
    <submittedName>
        <fullName evidence="4">Aldehyde Dehydrogenase</fullName>
    </submittedName>
</protein>
<evidence type="ECO:0000313" key="4">
    <source>
        <dbReference type="EMBL" id="EFU43819.1"/>
    </source>
</evidence>
<keyword evidence="2" id="KW-0520">NAD</keyword>
<evidence type="ECO:0000259" key="3">
    <source>
        <dbReference type="Pfam" id="PF00171"/>
    </source>
</evidence>
<proteinExistence type="inferred from homology"/>
<dbReference type="AlphaFoldDB" id="A0A2R9T259"/>
<dbReference type="KEGG" id="pvo:PVOR_01360"/>